<evidence type="ECO:0000313" key="1">
    <source>
        <dbReference type="EMBL" id="KAB5592739.1"/>
    </source>
</evidence>
<evidence type="ECO:0000313" key="2">
    <source>
        <dbReference type="Proteomes" id="UP000383932"/>
    </source>
</evidence>
<reference evidence="1 2" key="1">
    <citation type="journal article" date="2019" name="Fungal Biol. Biotechnol.">
        <title>Draft genome sequence of fastidious pathogen Ceratobasidium theobromae, which causes vascular-streak dieback in Theobroma cacao.</title>
        <authorList>
            <person name="Ali S.S."/>
            <person name="Asman A."/>
            <person name="Shao J."/>
            <person name="Firmansyah A.P."/>
            <person name="Susilo A.W."/>
            <person name="Rosmana A."/>
            <person name="McMahon P."/>
            <person name="Junaid M."/>
            <person name="Guest D."/>
            <person name="Kheng T.Y."/>
            <person name="Meinhardt L.W."/>
            <person name="Bailey B.A."/>
        </authorList>
    </citation>
    <scope>NUCLEOTIDE SEQUENCE [LARGE SCALE GENOMIC DNA]</scope>
    <source>
        <strain evidence="1 2">CT2</strain>
    </source>
</reference>
<dbReference type="EMBL" id="SSOP01000055">
    <property type="protein sequence ID" value="KAB5592739.1"/>
    <property type="molecule type" value="Genomic_DNA"/>
</dbReference>
<keyword evidence="2" id="KW-1185">Reference proteome</keyword>
<accession>A0A5N5QM33</accession>
<comment type="caution">
    <text evidence="1">The sequence shown here is derived from an EMBL/GenBank/DDBJ whole genome shotgun (WGS) entry which is preliminary data.</text>
</comment>
<dbReference type="AlphaFoldDB" id="A0A5N5QM33"/>
<name>A0A5N5QM33_9AGAM</name>
<protein>
    <submittedName>
        <fullName evidence="1">Uncharacterized protein</fullName>
    </submittedName>
</protein>
<sequence>MVPPLEDQGLAISGTAGEHSPICCSTPTIEVDLRTSDSTLVNEHSTPPLEPELSAIDISSLIEMPSLECSISSCDSECVLYTPGGNQNSVESVAPVEPAVIISHADNDIEVLIGMMERLKVSSDAWLPQKSTGRKTPKETGRLEAPSSVYGPILAGLD</sequence>
<organism evidence="1 2">
    <name type="scientific">Ceratobasidium theobromae</name>
    <dbReference type="NCBI Taxonomy" id="1582974"/>
    <lineage>
        <taxon>Eukaryota</taxon>
        <taxon>Fungi</taxon>
        <taxon>Dikarya</taxon>
        <taxon>Basidiomycota</taxon>
        <taxon>Agaricomycotina</taxon>
        <taxon>Agaricomycetes</taxon>
        <taxon>Cantharellales</taxon>
        <taxon>Ceratobasidiaceae</taxon>
        <taxon>Ceratobasidium</taxon>
    </lineage>
</organism>
<dbReference type="Proteomes" id="UP000383932">
    <property type="component" value="Unassembled WGS sequence"/>
</dbReference>
<gene>
    <name evidence="1" type="ORF">CTheo_3807</name>
</gene>
<proteinExistence type="predicted"/>